<dbReference type="Proteomes" id="UP000324646">
    <property type="component" value="Chromosome"/>
</dbReference>
<evidence type="ECO:0000313" key="2">
    <source>
        <dbReference type="Proteomes" id="UP000324646"/>
    </source>
</evidence>
<dbReference type="EMBL" id="CP042243">
    <property type="protein sequence ID" value="QEK12715.1"/>
    <property type="molecule type" value="Genomic_DNA"/>
</dbReference>
<dbReference type="RefSeq" id="WP_148809861.1">
    <property type="nucleotide sequence ID" value="NZ_CP042243.1"/>
</dbReference>
<dbReference type="KEGG" id="crs:FQB35_10435"/>
<organism evidence="1 2">
    <name type="scientific">Crassaminicella thermophila</name>
    <dbReference type="NCBI Taxonomy" id="2599308"/>
    <lineage>
        <taxon>Bacteria</taxon>
        <taxon>Bacillati</taxon>
        <taxon>Bacillota</taxon>
        <taxon>Clostridia</taxon>
        <taxon>Eubacteriales</taxon>
        <taxon>Clostridiaceae</taxon>
        <taxon>Crassaminicella</taxon>
    </lineage>
</organism>
<gene>
    <name evidence="1" type="ORF">FQB35_10435</name>
</gene>
<protein>
    <submittedName>
        <fullName evidence="1">Uncharacterized protein</fullName>
    </submittedName>
</protein>
<accession>A0A5C0SDS4</accession>
<reference evidence="1 2" key="1">
    <citation type="submission" date="2019-07" db="EMBL/GenBank/DDBJ databases">
        <title>Complete genome of Crassaminicella thermophila SY095.</title>
        <authorList>
            <person name="Li X."/>
        </authorList>
    </citation>
    <scope>NUCLEOTIDE SEQUENCE [LARGE SCALE GENOMIC DNA]</scope>
    <source>
        <strain evidence="1 2">SY095</strain>
    </source>
</reference>
<name>A0A5C0SDS4_CRATE</name>
<dbReference type="AlphaFoldDB" id="A0A5C0SDS4"/>
<sequence length="62" mass="7442">MIWIYANLSIDQDEKIESMCSECKEEIKKKTCSRCGKTIEEEKEFEVNKNFDEEKFKTLLEE</sequence>
<proteinExistence type="predicted"/>
<keyword evidence="2" id="KW-1185">Reference proteome</keyword>
<evidence type="ECO:0000313" key="1">
    <source>
        <dbReference type="EMBL" id="QEK12715.1"/>
    </source>
</evidence>